<dbReference type="EMBL" id="FCOM02000041">
    <property type="protein sequence ID" value="SAL82389.1"/>
    <property type="molecule type" value="Genomic_DNA"/>
</dbReference>
<keyword evidence="3" id="KW-1185">Reference proteome</keyword>
<dbReference type="InterPro" id="IPR059230">
    <property type="entry name" value="StbC"/>
</dbReference>
<accession>A0A158KNR2</accession>
<organism evidence="2 3">
    <name type="scientific">Caballeronia arvi</name>
    <dbReference type="NCBI Taxonomy" id="1777135"/>
    <lineage>
        <taxon>Bacteria</taxon>
        <taxon>Pseudomonadati</taxon>
        <taxon>Pseudomonadota</taxon>
        <taxon>Betaproteobacteria</taxon>
        <taxon>Burkholderiales</taxon>
        <taxon>Burkholderiaceae</taxon>
        <taxon>Caballeronia</taxon>
    </lineage>
</organism>
<sequence>MERPPTREEVLFEWFLGDSKEILADLKSAIADATSVRDGISHAKVELDATVQAATRELVTAHRELTQAIRDARAANADAAQVVAARGQRAAAAGVLQALPALGIWCGGSALVGAAIAGFIVHWLV</sequence>
<reference evidence="2" key="1">
    <citation type="submission" date="2016-01" db="EMBL/GenBank/DDBJ databases">
        <authorList>
            <person name="Peeters C."/>
        </authorList>
    </citation>
    <scope>NUCLEOTIDE SEQUENCE [LARGE SCALE GENOMIC DNA]</scope>
    <source>
        <strain evidence="2">LMG 29317</strain>
    </source>
</reference>
<dbReference type="OrthoDB" id="9132835at2"/>
<keyword evidence="1" id="KW-0812">Transmembrane</keyword>
<gene>
    <name evidence="2" type="ORF">AWB74_06252</name>
</gene>
<keyword evidence="1" id="KW-0472">Membrane</keyword>
<dbReference type="RefSeq" id="WP_061150485.1">
    <property type="nucleotide sequence ID" value="NZ_FCOM02000041.1"/>
</dbReference>
<evidence type="ECO:0008006" key="4">
    <source>
        <dbReference type="Google" id="ProtNLM"/>
    </source>
</evidence>
<feature type="transmembrane region" description="Helical" evidence="1">
    <location>
        <begin position="102"/>
        <end position="124"/>
    </location>
</feature>
<name>A0A158KNR2_9BURK</name>
<dbReference type="AlphaFoldDB" id="A0A158KNR2"/>
<protein>
    <recommendedName>
        <fullName evidence="4">StbC</fullName>
    </recommendedName>
</protein>
<dbReference type="Proteomes" id="UP000055019">
    <property type="component" value="Unassembled WGS sequence"/>
</dbReference>
<comment type="caution">
    <text evidence="2">The sequence shown here is derived from an EMBL/GenBank/DDBJ whole genome shotgun (WGS) entry which is preliminary data.</text>
</comment>
<dbReference type="NCBIfam" id="NF041291">
    <property type="entry name" value="StbC"/>
    <property type="match status" value="1"/>
</dbReference>
<keyword evidence="1" id="KW-1133">Transmembrane helix</keyword>
<evidence type="ECO:0000313" key="2">
    <source>
        <dbReference type="EMBL" id="SAL82389.1"/>
    </source>
</evidence>
<evidence type="ECO:0000313" key="3">
    <source>
        <dbReference type="Proteomes" id="UP000055019"/>
    </source>
</evidence>
<evidence type="ECO:0000256" key="1">
    <source>
        <dbReference type="SAM" id="Phobius"/>
    </source>
</evidence>
<proteinExistence type="predicted"/>